<dbReference type="Pfam" id="PF09379">
    <property type="entry name" value="FERM_N"/>
    <property type="match status" value="1"/>
</dbReference>
<dbReference type="CDD" id="cd17097">
    <property type="entry name" value="FERM_F1_ERM_like"/>
    <property type="match status" value="1"/>
</dbReference>
<dbReference type="InterPro" id="IPR011993">
    <property type="entry name" value="PH-like_dom_sf"/>
</dbReference>
<comment type="subcellular location">
    <subcellularLocation>
        <location evidence="1">Cell membrane</location>
        <topology evidence="1">Peripheral membrane protein</topology>
    </subcellularLocation>
</comment>
<feature type="domain" description="FERM" evidence="5">
    <location>
        <begin position="7"/>
        <end position="299"/>
    </location>
</feature>
<dbReference type="InterPro" id="IPR000299">
    <property type="entry name" value="FERM_domain"/>
</dbReference>
<protein>
    <submittedName>
        <fullName evidence="7">Merlin isoform X4</fullName>
    </submittedName>
</protein>
<sequence>MPKSTQAHIHVVTKPGEELEFYVKDSLKGNELFDLVCRVIGLRESYYFGLYYEKPNKTQCWLRMDKKLRNELGGEINTVKLYLRVEFYPEDVEQGLILNITQQLFFIHVKNEILNENIYCPAGEAVLMAAFAVQAKYGDFDEELRHKDFLLDEQLLPKRVKNMYQLTDEQWVERIKSLYADHPTGLSRAEAEMEYLKIAQDLEMYGTGYYLIQNDKQTELWLGIQATGINIYSYENKLVPKVSFIWSEIKNISFKNTQILIEPMGKDVQSFCFISNDVSMNREILLLCSGNHELYLKRRKPDSLELQVMKLQANELKGERQREKKRYMKEKQRSTELEKRFKEFQTTLEKYQTHLKKAEETSDLLAEKALISEEEARLLLKKASDLETEVKRLRAALNQKDEERFFLETHIQSAGLTIQQILQESEIRSREARLLKQELDQSRNLEWLASERLLQLSANQRLASQMNTQPISNFYDDEANDKIKYLQRERLKFK</sequence>
<dbReference type="InterPro" id="IPR029071">
    <property type="entry name" value="Ubiquitin-like_domsf"/>
</dbReference>
<proteinExistence type="predicted"/>
<evidence type="ECO:0000313" key="6">
    <source>
        <dbReference type="Proteomes" id="UP001652625"/>
    </source>
</evidence>
<dbReference type="Gene3D" id="3.10.20.90">
    <property type="entry name" value="Phosphatidylinositol 3-kinase Catalytic Subunit, Chain A, domain 1"/>
    <property type="match status" value="1"/>
</dbReference>
<dbReference type="InterPro" id="IPR011174">
    <property type="entry name" value="ERM"/>
</dbReference>
<dbReference type="InterPro" id="IPR014352">
    <property type="entry name" value="FERM/acyl-CoA-bd_prot_sf"/>
</dbReference>
<dbReference type="SMART" id="SM01196">
    <property type="entry name" value="FERM_C"/>
    <property type="match status" value="1"/>
</dbReference>
<gene>
    <name evidence="7" type="primary">LOC101239329</name>
</gene>
<dbReference type="SUPFAM" id="SSF54236">
    <property type="entry name" value="Ubiquitin-like"/>
    <property type="match status" value="1"/>
</dbReference>
<evidence type="ECO:0000313" key="7">
    <source>
        <dbReference type="RefSeq" id="XP_065663906.1"/>
    </source>
</evidence>
<dbReference type="PANTHER" id="PTHR23281">
    <property type="entry name" value="MERLIN/MOESIN/EZRIN/RADIXIN"/>
    <property type="match status" value="1"/>
</dbReference>
<dbReference type="CDD" id="cd14473">
    <property type="entry name" value="FERM_B-lobe"/>
    <property type="match status" value="1"/>
</dbReference>
<reference evidence="7" key="1">
    <citation type="submission" date="2025-08" db="UniProtKB">
        <authorList>
            <consortium name="RefSeq"/>
        </authorList>
    </citation>
    <scope>IDENTIFICATION</scope>
</reference>
<dbReference type="InterPro" id="IPR018979">
    <property type="entry name" value="FERM_N"/>
</dbReference>
<organism evidence="6 7">
    <name type="scientific">Hydra vulgaris</name>
    <name type="common">Hydra</name>
    <name type="synonym">Hydra attenuata</name>
    <dbReference type="NCBI Taxonomy" id="6087"/>
    <lineage>
        <taxon>Eukaryota</taxon>
        <taxon>Metazoa</taxon>
        <taxon>Cnidaria</taxon>
        <taxon>Hydrozoa</taxon>
        <taxon>Hydroidolina</taxon>
        <taxon>Anthoathecata</taxon>
        <taxon>Aplanulata</taxon>
        <taxon>Hydridae</taxon>
        <taxon>Hydra</taxon>
    </lineage>
</organism>
<evidence type="ECO:0000256" key="3">
    <source>
        <dbReference type="ARBA" id="ARBA00023136"/>
    </source>
</evidence>
<keyword evidence="4" id="KW-0175">Coiled coil</keyword>
<evidence type="ECO:0000256" key="1">
    <source>
        <dbReference type="ARBA" id="ARBA00004202"/>
    </source>
</evidence>
<dbReference type="InterPro" id="IPR018980">
    <property type="entry name" value="FERM_PH-like_C"/>
</dbReference>
<evidence type="ECO:0000256" key="2">
    <source>
        <dbReference type="ARBA" id="ARBA00022475"/>
    </source>
</evidence>
<keyword evidence="3" id="KW-0472">Membrane</keyword>
<dbReference type="GeneID" id="101239329"/>
<dbReference type="Pfam" id="PF09380">
    <property type="entry name" value="FERM_C"/>
    <property type="match status" value="1"/>
</dbReference>
<dbReference type="SUPFAM" id="SSF47031">
    <property type="entry name" value="Second domain of FERM"/>
    <property type="match status" value="1"/>
</dbReference>
<dbReference type="PRINTS" id="PR00935">
    <property type="entry name" value="BAND41"/>
</dbReference>
<dbReference type="Pfam" id="PF00373">
    <property type="entry name" value="FERM_M"/>
    <property type="match status" value="1"/>
</dbReference>
<feature type="coiled-coil region" evidence="4">
    <location>
        <begin position="306"/>
        <end position="403"/>
    </location>
</feature>
<dbReference type="InterPro" id="IPR046810">
    <property type="entry name" value="ERM_helical"/>
</dbReference>
<dbReference type="RefSeq" id="XP_065663906.1">
    <property type="nucleotide sequence ID" value="XM_065807834.1"/>
</dbReference>
<dbReference type="Gene3D" id="1.20.5.450">
    <property type="match status" value="1"/>
</dbReference>
<dbReference type="Gene3D" id="2.30.29.30">
    <property type="entry name" value="Pleckstrin-homology domain (PH domain)/Phosphotyrosine-binding domain (PTB)"/>
    <property type="match status" value="1"/>
</dbReference>
<dbReference type="PRINTS" id="PR00661">
    <property type="entry name" value="ERMFAMILY"/>
</dbReference>
<keyword evidence="6" id="KW-1185">Reference proteome</keyword>
<dbReference type="Proteomes" id="UP001652625">
    <property type="component" value="Chromosome 10"/>
</dbReference>
<keyword evidence="2" id="KW-1003">Cell membrane</keyword>
<name>A0ABM4CPY7_HYDVU</name>
<accession>A0ABM4CPY7</accession>
<evidence type="ECO:0000259" key="5">
    <source>
        <dbReference type="PROSITE" id="PS50057"/>
    </source>
</evidence>
<dbReference type="SUPFAM" id="SSF50729">
    <property type="entry name" value="PH domain-like"/>
    <property type="match status" value="1"/>
</dbReference>
<dbReference type="InterPro" id="IPR019749">
    <property type="entry name" value="Band_41_domain"/>
</dbReference>
<dbReference type="SMART" id="SM00295">
    <property type="entry name" value="B41"/>
    <property type="match status" value="1"/>
</dbReference>
<evidence type="ECO:0000256" key="4">
    <source>
        <dbReference type="SAM" id="Coils"/>
    </source>
</evidence>
<dbReference type="InterPro" id="IPR000798">
    <property type="entry name" value="Ez/rad/moesin-like"/>
</dbReference>
<dbReference type="Pfam" id="PF20492">
    <property type="entry name" value="ERM_helical"/>
    <property type="match status" value="1"/>
</dbReference>
<dbReference type="Gene3D" id="1.20.80.10">
    <property type="match status" value="1"/>
</dbReference>
<dbReference type="PROSITE" id="PS50057">
    <property type="entry name" value="FERM_3"/>
    <property type="match status" value="1"/>
</dbReference>
<dbReference type="InterPro" id="IPR019748">
    <property type="entry name" value="FERM_central"/>
</dbReference>
<dbReference type="InterPro" id="IPR035963">
    <property type="entry name" value="FERM_2"/>
</dbReference>